<evidence type="ECO:0000313" key="2">
    <source>
        <dbReference type="Proteomes" id="UP000546252"/>
    </source>
</evidence>
<sequence length="58" mass="6539">MIPFDAARADRYADMLARIATELREYPPRIMLGADPAVVIPSCWEDNTPLQYVTPTTD</sequence>
<proteinExistence type="predicted"/>
<accession>A0A839FUG7</accession>
<comment type="caution">
    <text evidence="1">The sequence shown here is derived from an EMBL/GenBank/DDBJ whole genome shotgun (WGS) entry which is preliminary data.</text>
</comment>
<evidence type="ECO:0000313" key="1">
    <source>
        <dbReference type="EMBL" id="MBA8920427.1"/>
    </source>
</evidence>
<gene>
    <name evidence="1" type="ORF">HNR24_000360</name>
</gene>
<dbReference type="AlphaFoldDB" id="A0A839FUG7"/>
<dbReference type="EMBL" id="JACJIH010000001">
    <property type="protein sequence ID" value="MBA8920427.1"/>
    <property type="molecule type" value="Genomic_DNA"/>
</dbReference>
<reference evidence="1 2" key="1">
    <citation type="submission" date="2020-08" db="EMBL/GenBank/DDBJ databases">
        <title>Sequencing the genomes of 1000 actinobacteria strains.</title>
        <authorList>
            <person name="Klenk H.-P."/>
        </authorList>
    </citation>
    <scope>NUCLEOTIDE SEQUENCE [LARGE SCALE GENOMIC DNA]</scope>
    <source>
        <strain evidence="1 2">DSM 19081</strain>
    </source>
</reference>
<name>A0A839FUG7_9MICC</name>
<organism evidence="1 2">
    <name type="scientific">Nesterenkonia jeotgali</name>
    <dbReference type="NCBI Taxonomy" id="317018"/>
    <lineage>
        <taxon>Bacteria</taxon>
        <taxon>Bacillati</taxon>
        <taxon>Actinomycetota</taxon>
        <taxon>Actinomycetes</taxon>
        <taxon>Micrococcales</taxon>
        <taxon>Micrococcaceae</taxon>
        <taxon>Nesterenkonia</taxon>
    </lineage>
</organism>
<dbReference type="RefSeq" id="WP_182494840.1">
    <property type="nucleotide sequence ID" value="NZ_BAAAKT010000002.1"/>
</dbReference>
<protein>
    <submittedName>
        <fullName evidence="1">Uncharacterized protein</fullName>
    </submittedName>
</protein>
<dbReference type="Proteomes" id="UP000546252">
    <property type="component" value="Unassembled WGS sequence"/>
</dbReference>